<organism evidence="2 3">
    <name type="scientific">Chitinimonas arctica</name>
    <dbReference type="NCBI Taxonomy" id="2594795"/>
    <lineage>
        <taxon>Bacteria</taxon>
        <taxon>Pseudomonadati</taxon>
        <taxon>Pseudomonadota</taxon>
        <taxon>Betaproteobacteria</taxon>
        <taxon>Neisseriales</taxon>
        <taxon>Chitinibacteraceae</taxon>
        <taxon>Chitinimonas</taxon>
    </lineage>
</organism>
<protein>
    <submittedName>
        <fullName evidence="2">Uncharacterized protein</fullName>
    </submittedName>
</protein>
<dbReference type="Proteomes" id="UP000317550">
    <property type="component" value="Chromosome"/>
</dbReference>
<evidence type="ECO:0000313" key="2">
    <source>
        <dbReference type="EMBL" id="QDQ27954.1"/>
    </source>
</evidence>
<dbReference type="OrthoDB" id="9125104at2"/>
<feature type="transmembrane region" description="Helical" evidence="1">
    <location>
        <begin position="261"/>
        <end position="290"/>
    </location>
</feature>
<evidence type="ECO:0000256" key="1">
    <source>
        <dbReference type="SAM" id="Phobius"/>
    </source>
</evidence>
<accession>A0A516SIH7</accession>
<gene>
    <name evidence="2" type="ORF">FNU76_17285</name>
</gene>
<reference evidence="3" key="1">
    <citation type="submission" date="2019-07" db="EMBL/GenBank/DDBJ databases">
        <title>Chitinimonas sp. nov., isolated from Ny-Alesund, arctica soil.</title>
        <authorList>
            <person name="Xu Q."/>
            <person name="Peng F."/>
        </authorList>
    </citation>
    <scope>NUCLEOTIDE SEQUENCE [LARGE SCALE GENOMIC DNA]</scope>
    <source>
        <strain evidence="3">R3-44</strain>
    </source>
</reference>
<keyword evidence="1" id="KW-1133">Transmembrane helix</keyword>
<keyword evidence="1" id="KW-0472">Membrane</keyword>
<dbReference type="EMBL" id="CP041730">
    <property type="protein sequence ID" value="QDQ27954.1"/>
    <property type="molecule type" value="Genomic_DNA"/>
</dbReference>
<keyword evidence="1" id="KW-0812">Transmembrane</keyword>
<dbReference type="KEGG" id="cari:FNU76_17285"/>
<evidence type="ECO:0000313" key="3">
    <source>
        <dbReference type="Proteomes" id="UP000317550"/>
    </source>
</evidence>
<keyword evidence="3" id="KW-1185">Reference proteome</keyword>
<proteinExistence type="predicted"/>
<dbReference type="AlphaFoldDB" id="A0A516SIH7"/>
<sequence length="365" mass="42959">MADNKKPQWDVWKELDEWRQRYKELSPLFAKVGVAPDFTQTINLLRLDLQRRPPASPLNTGERDKDAQAQEEYKRAFTSHYEDIFFKVESALRMPWPPEAQYLVPPILEELENLRRALVKNPLVSPPMEKLDVLIEEYADLDKMDERLDRSTIAARRAELIDVLGFPLIVRRQLAHPEWELLPPLASDSYRQLLSTKMEQYRGTPWLQTKLFDKWFIALEFDAIWASLKRDANDRERIISQLKLNWPKLGNWAPDFPHADLVWYLLLVLISVIALFAEWWWTAAGLIIWLQLSVIIEKHHAQLVIKRRQALLLECGRFKRIRDQISSGKFDPSTVLRQLKQFNFRHYVSEQGMLLLQSMSMVGGF</sequence>
<name>A0A516SIH7_9NEIS</name>
<dbReference type="RefSeq" id="WP_144279341.1">
    <property type="nucleotide sequence ID" value="NZ_CP041730.1"/>
</dbReference>